<gene>
    <name evidence="1" type="ORF">YBN1229_v1_0683</name>
</gene>
<proteinExistence type="predicted"/>
<dbReference type="AlphaFoldDB" id="A0A0D6JB31"/>
<protein>
    <submittedName>
        <fullName evidence="1">Uncharacterized protein</fullName>
    </submittedName>
</protein>
<keyword evidence="2" id="KW-1185">Reference proteome</keyword>
<dbReference type="KEGG" id="fil:BN1229_v1_0678"/>
<evidence type="ECO:0000313" key="1">
    <source>
        <dbReference type="EMBL" id="CPR16168.1"/>
    </source>
</evidence>
<name>A0A0D6JB31_9HYPH</name>
<reference evidence="2" key="1">
    <citation type="submission" date="2015-02" db="EMBL/GenBank/DDBJ databases">
        <authorList>
            <person name="Chooi Y.-H."/>
        </authorList>
    </citation>
    <scope>NUCLEOTIDE SEQUENCE [LARGE SCALE GENOMIC DNA]</scope>
    <source>
        <strain evidence="2">strain Y</strain>
    </source>
</reference>
<dbReference type="EMBL" id="LN829119">
    <property type="protein sequence ID" value="CPR16168.1"/>
    <property type="molecule type" value="Genomic_DNA"/>
</dbReference>
<accession>A0A0D6JB31</accession>
<evidence type="ECO:0000313" key="2">
    <source>
        <dbReference type="Proteomes" id="UP000033187"/>
    </source>
</evidence>
<sequence>MVIDARDVFATVLGGGAVFLGGEDFTEVALVLVTGALGDVPDHHPRVRQEVLGVGYARFADDLAWRGRIEFFEFPAKRGLADVVEALGEIVWGKTAFLDGREIDRLLAVAGRIAFERRDDKPLLLNPALGEVVNAVKERNAERLRRSHCRVWGIILRGQAIGALLCHWR</sequence>
<dbReference type="KEGG" id="fiy:BN1229_v1_0683"/>
<dbReference type="Proteomes" id="UP000033187">
    <property type="component" value="Chromosome 1"/>
</dbReference>
<organism evidence="1 2">
    <name type="scientific">Candidatus Filomicrobium marinum</name>
    <dbReference type="NCBI Taxonomy" id="1608628"/>
    <lineage>
        <taxon>Bacteria</taxon>
        <taxon>Pseudomonadati</taxon>
        <taxon>Pseudomonadota</taxon>
        <taxon>Alphaproteobacteria</taxon>
        <taxon>Hyphomicrobiales</taxon>
        <taxon>Hyphomicrobiaceae</taxon>
        <taxon>Filomicrobium</taxon>
    </lineage>
</organism>